<evidence type="ECO:0000313" key="2">
    <source>
        <dbReference type="EMBL" id="MFF4777483.1"/>
    </source>
</evidence>
<sequence>MSSAAQRRKEKAQAKKAWHQNRIDEAPDRRTRLMRATDQLASALKRLPDQEADRLADEVIAYLARKSDSANRRRHAR</sequence>
<comment type="caution">
    <text evidence="2">The sequence shown here is derived from an EMBL/GenBank/DDBJ whole genome shotgun (WGS) entry which is preliminary data.</text>
</comment>
<evidence type="ECO:0000256" key="1">
    <source>
        <dbReference type="SAM" id="MobiDB-lite"/>
    </source>
</evidence>
<feature type="region of interest" description="Disordered" evidence="1">
    <location>
        <begin position="1"/>
        <end position="28"/>
    </location>
</feature>
<name>A0ABW6VDQ3_MICFU</name>
<feature type="compositionally biased region" description="Basic residues" evidence="1">
    <location>
        <begin position="1"/>
        <end position="19"/>
    </location>
</feature>
<dbReference type="EMBL" id="JBIAXI010000024">
    <property type="protein sequence ID" value="MFF4777483.1"/>
    <property type="molecule type" value="Genomic_DNA"/>
</dbReference>
<accession>A0ABW6VDQ3</accession>
<keyword evidence="3" id="KW-1185">Reference proteome</keyword>
<dbReference type="RefSeq" id="WP_387345918.1">
    <property type="nucleotide sequence ID" value="NZ_JBIAXI010000024.1"/>
</dbReference>
<organism evidence="2 3">
    <name type="scientific">Microtetraspora fusca</name>
    <dbReference type="NCBI Taxonomy" id="1997"/>
    <lineage>
        <taxon>Bacteria</taxon>
        <taxon>Bacillati</taxon>
        <taxon>Actinomycetota</taxon>
        <taxon>Actinomycetes</taxon>
        <taxon>Streptosporangiales</taxon>
        <taxon>Streptosporangiaceae</taxon>
        <taxon>Microtetraspora</taxon>
    </lineage>
</organism>
<proteinExistence type="predicted"/>
<reference evidence="2 3" key="1">
    <citation type="submission" date="2024-10" db="EMBL/GenBank/DDBJ databases">
        <title>The Natural Products Discovery Center: Release of the First 8490 Sequenced Strains for Exploring Actinobacteria Biosynthetic Diversity.</title>
        <authorList>
            <person name="Kalkreuter E."/>
            <person name="Kautsar S.A."/>
            <person name="Yang D."/>
            <person name="Bader C.D."/>
            <person name="Teijaro C.N."/>
            <person name="Fluegel L."/>
            <person name="Davis C.M."/>
            <person name="Simpson J.R."/>
            <person name="Lauterbach L."/>
            <person name="Steele A.D."/>
            <person name="Gui C."/>
            <person name="Meng S."/>
            <person name="Li G."/>
            <person name="Viehrig K."/>
            <person name="Ye F."/>
            <person name="Su P."/>
            <person name="Kiefer A.F."/>
            <person name="Nichols A."/>
            <person name="Cepeda A.J."/>
            <person name="Yan W."/>
            <person name="Fan B."/>
            <person name="Jiang Y."/>
            <person name="Adhikari A."/>
            <person name="Zheng C.-J."/>
            <person name="Schuster L."/>
            <person name="Cowan T.M."/>
            <person name="Smanski M.J."/>
            <person name="Chevrette M.G."/>
            <person name="De Carvalho L.P.S."/>
            <person name="Shen B."/>
        </authorList>
    </citation>
    <scope>NUCLEOTIDE SEQUENCE [LARGE SCALE GENOMIC DNA]</scope>
    <source>
        <strain evidence="2 3">NPDC001281</strain>
    </source>
</reference>
<dbReference type="Proteomes" id="UP001602119">
    <property type="component" value="Unassembled WGS sequence"/>
</dbReference>
<protein>
    <submittedName>
        <fullName evidence="2">Uncharacterized protein</fullName>
    </submittedName>
</protein>
<evidence type="ECO:0000313" key="3">
    <source>
        <dbReference type="Proteomes" id="UP001602119"/>
    </source>
</evidence>
<gene>
    <name evidence="2" type="ORF">ACFY05_31970</name>
</gene>